<feature type="domain" description="HMA" evidence="1">
    <location>
        <begin position="1"/>
        <end position="64"/>
    </location>
</feature>
<dbReference type="GO" id="GO:0046872">
    <property type="term" value="F:metal ion binding"/>
    <property type="evidence" value="ECO:0007669"/>
    <property type="project" value="InterPro"/>
</dbReference>
<dbReference type="SUPFAM" id="SSF55008">
    <property type="entry name" value="HMA, heavy metal-associated domain"/>
    <property type="match status" value="1"/>
</dbReference>
<proteinExistence type="predicted"/>
<dbReference type="Gene3D" id="3.30.70.100">
    <property type="match status" value="1"/>
</dbReference>
<accession>A0AAW1PXV6</accession>
<evidence type="ECO:0000313" key="3">
    <source>
        <dbReference type="Proteomes" id="UP001489004"/>
    </source>
</evidence>
<evidence type="ECO:0000313" key="2">
    <source>
        <dbReference type="EMBL" id="KAK9813232.1"/>
    </source>
</evidence>
<dbReference type="Proteomes" id="UP001489004">
    <property type="component" value="Unassembled WGS sequence"/>
</dbReference>
<keyword evidence="3" id="KW-1185">Reference proteome</keyword>
<dbReference type="PROSITE" id="PS50846">
    <property type="entry name" value="HMA_2"/>
    <property type="match status" value="1"/>
</dbReference>
<dbReference type="CDD" id="cd00371">
    <property type="entry name" value="HMA"/>
    <property type="match status" value="1"/>
</dbReference>
<dbReference type="AlphaFoldDB" id="A0AAW1PXV6"/>
<gene>
    <name evidence="2" type="ORF">WJX72_011113</name>
</gene>
<sequence>MVCDGCSSRVSNALKEMDGVRSVTVDLKSGIATVEVEAVDQLDAAYNQLPRMCDAIKELGFEAEAYFSEY</sequence>
<reference evidence="2 3" key="1">
    <citation type="journal article" date="2024" name="Nat. Commun.">
        <title>Phylogenomics reveals the evolutionary origins of lichenization in chlorophyte algae.</title>
        <authorList>
            <person name="Puginier C."/>
            <person name="Libourel C."/>
            <person name="Otte J."/>
            <person name="Skaloud P."/>
            <person name="Haon M."/>
            <person name="Grisel S."/>
            <person name="Petersen M."/>
            <person name="Berrin J.G."/>
            <person name="Delaux P.M."/>
            <person name="Dal Grande F."/>
            <person name="Keller J."/>
        </authorList>
    </citation>
    <scope>NUCLEOTIDE SEQUENCE [LARGE SCALE GENOMIC DNA]</scope>
    <source>
        <strain evidence="2 3">SAG 2043</strain>
    </source>
</reference>
<comment type="caution">
    <text evidence="2">The sequence shown here is derived from an EMBL/GenBank/DDBJ whole genome shotgun (WGS) entry which is preliminary data.</text>
</comment>
<organism evidence="2 3">
    <name type="scientific">[Myrmecia] bisecta</name>
    <dbReference type="NCBI Taxonomy" id="41462"/>
    <lineage>
        <taxon>Eukaryota</taxon>
        <taxon>Viridiplantae</taxon>
        <taxon>Chlorophyta</taxon>
        <taxon>core chlorophytes</taxon>
        <taxon>Trebouxiophyceae</taxon>
        <taxon>Trebouxiales</taxon>
        <taxon>Trebouxiaceae</taxon>
        <taxon>Myrmecia</taxon>
    </lineage>
</organism>
<protein>
    <recommendedName>
        <fullName evidence="1">HMA domain-containing protein</fullName>
    </recommendedName>
</protein>
<dbReference type="EMBL" id="JALJOR010000008">
    <property type="protein sequence ID" value="KAK9813232.1"/>
    <property type="molecule type" value="Genomic_DNA"/>
</dbReference>
<dbReference type="InterPro" id="IPR036163">
    <property type="entry name" value="HMA_dom_sf"/>
</dbReference>
<evidence type="ECO:0000259" key="1">
    <source>
        <dbReference type="PROSITE" id="PS50846"/>
    </source>
</evidence>
<dbReference type="Pfam" id="PF00403">
    <property type="entry name" value="HMA"/>
    <property type="match status" value="1"/>
</dbReference>
<dbReference type="InterPro" id="IPR006121">
    <property type="entry name" value="HMA_dom"/>
</dbReference>
<name>A0AAW1PXV6_9CHLO</name>